<evidence type="ECO:0000259" key="2">
    <source>
        <dbReference type="Pfam" id="PF22552"/>
    </source>
</evidence>
<dbReference type="Proteomes" id="UP000466307">
    <property type="component" value="Unassembled WGS sequence"/>
</dbReference>
<dbReference type="EMBL" id="JAADZU010000052">
    <property type="protein sequence ID" value="NDK90955.1"/>
    <property type="molecule type" value="Genomic_DNA"/>
</dbReference>
<evidence type="ECO:0000313" key="4">
    <source>
        <dbReference type="EMBL" id="NDK90955.1"/>
    </source>
</evidence>
<feature type="domain" description="TY-Chap N-terminal" evidence="2">
    <location>
        <begin position="12"/>
        <end position="127"/>
    </location>
</feature>
<proteinExistence type="predicted"/>
<dbReference type="InterPro" id="IPR054342">
    <property type="entry name" value="TY-Chap_C"/>
</dbReference>
<dbReference type="AlphaFoldDB" id="A0A7K3LRQ7"/>
<gene>
    <name evidence="4" type="ORF">GYA93_15385</name>
</gene>
<evidence type="ECO:0000256" key="1">
    <source>
        <dbReference type="SAM" id="MobiDB-lite"/>
    </source>
</evidence>
<evidence type="ECO:0000313" key="5">
    <source>
        <dbReference type="Proteomes" id="UP000466307"/>
    </source>
</evidence>
<accession>A0A7K3LRQ7</accession>
<dbReference type="RefSeq" id="WP_059039292.1">
    <property type="nucleotide sequence ID" value="NZ_JAADZU010000052.1"/>
</dbReference>
<organism evidence="4 5">
    <name type="scientific">Gordonia desulfuricans</name>
    <dbReference type="NCBI Taxonomy" id="89051"/>
    <lineage>
        <taxon>Bacteria</taxon>
        <taxon>Bacillati</taxon>
        <taxon>Actinomycetota</taxon>
        <taxon>Actinomycetes</taxon>
        <taxon>Mycobacteriales</taxon>
        <taxon>Gordoniaceae</taxon>
        <taxon>Gordonia</taxon>
    </lineage>
</organism>
<keyword evidence="5" id="KW-1185">Reference proteome</keyword>
<reference evidence="4 5" key="1">
    <citation type="submission" date="2020-01" db="EMBL/GenBank/DDBJ databases">
        <title>Investigation of new actinobacteria for the biodesulphurisation of diesel fuel.</title>
        <authorList>
            <person name="Athi Narayanan S.M."/>
        </authorList>
    </citation>
    <scope>NUCLEOTIDE SEQUENCE [LARGE SCALE GENOMIC DNA]</scope>
    <source>
        <strain evidence="4 5">213E</strain>
    </source>
</reference>
<sequence>MTESFDDLVDVAWHAFAAELASRLGVLQRPHSVGLTPADGPNRSLVVFTVMGSGRVRATLGQHLPSAAGHVDDLARELPVRRDDRNEGWRKVRRRWVTESGRRDLPLLVARVVRVLRDILDVPHPSFITVADSAGPPSPPEPHRPPASVPAEGDQACHTTPAIMITDNGYLLGWAQQVLSMELGQQLAVGGRGMIALPATDALPSRAYVPDSGHRVMFVATLTHRLTDPMLLATLIGRYSERFQSISFCHSNGHVYAMRTVECTVFHPDNLVAVLTEWRTFVSEVGEELFTLMNPGGPGAHDCPDSDIPVGLQTLIDLYHDGDLTPHRIVHLTNGKVDKLRQYRAVCGELIEGCQLGGDDARERNAPFDEIAMYRRMTADLRTLSSMLDQAILLVQRSAG</sequence>
<feature type="domain" description="TY-Chap C-terminal" evidence="3">
    <location>
        <begin position="307"/>
        <end position="393"/>
    </location>
</feature>
<feature type="region of interest" description="Disordered" evidence="1">
    <location>
        <begin position="130"/>
        <end position="154"/>
    </location>
</feature>
<dbReference type="Pfam" id="PF22552">
    <property type="entry name" value="TY-Chap3"/>
    <property type="match status" value="1"/>
</dbReference>
<evidence type="ECO:0000259" key="3">
    <source>
        <dbReference type="Pfam" id="PF22554"/>
    </source>
</evidence>
<dbReference type="Pfam" id="PF22554">
    <property type="entry name" value="Chap-C"/>
    <property type="match status" value="1"/>
</dbReference>
<protein>
    <submittedName>
        <fullName evidence="4">Uncharacterized protein</fullName>
    </submittedName>
</protein>
<name>A0A7K3LRQ7_9ACTN</name>
<feature type="compositionally biased region" description="Pro residues" evidence="1">
    <location>
        <begin position="136"/>
        <end position="148"/>
    </location>
</feature>
<dbReference type="InterPro" id="IPR054344">
    <property type="entry name" value="TY-Chap_N"/>
</dbReference>
<comment type="caution">
    <text evidence="4">The sequence shown here is derived from an EMBL/GenBank/DDBJ whole genome shotgun (WGS) entry which is preliminary data.</text>
</comment>